<dbReference type="InterPro" id="IPR003439">
    <property type="entry name" value="ABC_transporter-like_ATP-bd"/>
</dbReference>
<accession>A0A5C4MTY5</accession>
<dbReference type="GO" id="GO:0044874">
    <property type="term" value="P:lipoprotein localization to outer membrane"/>
    <property type="evidence" value="ECO:0007669"/>
    <property type="project" value="TreeGrafter"/>
</dbReference>
<comment type="similarity">
    <text evidence="1">Belongs to the ABC transporter superfamily.</text>
</comment>
<feature type="domain" description="ABC transporter" evidence="5">
    <location>
        <begin position="9"/>
        <end position="230"/>
    </location>
</feature>
<dbReference type="PANTHER" id="PTHR24220">
    <property type="entry name" value="IMPORT ATP-BINDING PROTEIN"/>
    <property type="match status" value="1"/>
</dbReference>
<evidence type="ECO:0000313" key="6">
    <source>
        <dbReference type="EMBL" id="TNC47229.1"/>
    </source>
</evidence>
<dbReference type="AlphaFoldDB" id="A0A5C4MTY5"/>
<dbReference type="GO" id="GO:0089705">
    <property type="term" value="P:protein localization to outer membrane"/>
    <property type="evidence" value="ECO:0007669"/>
    <property type="project" value="TreeGrafter"/>
</dbReference>
<proteinExistence type="inferred from homology"/>
<dbReference type="InterPro" id="IPR017911">
    <property type="entry name" value="MacB-like_ATP-bd"/>
</dbReference>
<evidence type="ECO:0000256" key="1">
    <source>
        <dbReference type="ARBA" id="ARBA00005417"/>
    </source>
</evidence>
<name>A0A5C4MTY5_9RHOB</name>
<dbReference type="PROSITE" id="PS50893">
    <property type="entry name" value="ABC_TRANSPORTER_2"/>
    <property type="match status" value="1"/>
</dbReference>
<evidence type="ECO:0000256" key="2">
    <source>
        <dbReference type="ARBA" id="ARBA00022448"/>
    </source>
</evidence>
<dbReference type="InterPro" id="IPR027417">
    <property type="entry name" value="P-loop_NTPase"/>
</dbReference>
<dbReference type="GO" id="GO:0016887">
    <property type="term" value="F:ATP hydrolysis activity"/>
    <property type="evidence" value="ECO:0007669"/>
    <property type="project" value="InterPro"/>
</dbReference>
<sequence>MSEASGQALALRGIRKTYNLGLPTAVEVLRGVDLAIAPGEVVALVAPSGAGKSTLLHIAGLLDTPDEGQVQLNGTDMTRLGDRQRTLARRDLVGFVYQFHHLLPEFTALENIVLPQLAHGTPRKAAEDRARDLMDRVGVGPRALHRPAQLSGGEQQRVAFCRALANAPRLLLADEPTGNLDPDTSDRVFEALMVLVRSTGLAALIATHNLGLASRMDRVLRLDAGRVVPA</sequence>
<dbReference type="InterPro" id="IPR017871">
    <property type="entry name" value="ABC_transporter-like_CS"/>
</dbReference>
<reference evidence="6 7" key="1">
    <citation type="submission" date="2019-06" db="EMBL/GenBank/DDBJ databases">
        <title>YIM 131921 draft genome.</title>
        <authorList>
            <person name="Jiang L."/>
        </authorList>
    </citation>
    <scope>NUCLEOTIDE SEQUENCE [LARGE SCALE GENOMIC DNA]</scope>
    <source>
        <strain evidence="6 7">YIM 131921</strain>
    </source>
</reference>
<dbReference type="GO" id="GO:0005524">
    <property type="term" value="F:ATP binding"/>
    <property type="evidence" value="ECO:0007669"/>
    <property type="project" value="UniProtKB-KW"/>
</dbReference>
<dbReference type="Pfam" id="PF00005">
    <property type="entry name" value="ABC_tran"/>
    <property type="match status" value="1"/>
</dbReference>
<dbReference type="GO" id="GO:0022857">
    <property type="term" value="F:transmembrane transporter activity"/>
    <property type="evidence" value="ECO:0007669"/>
    <property type="project" value="TreeGrafter"/>
</dbReference>
<dbReference type="PANTHER" id="PTHR24220:SF689">
    <property type="entry name" value="LIPOPROTEIN-RELEASING SYSTEM ATP-BINDING PROTEIN LOLD"/>
    <property type="match status" value="1"/>
</dbReference>
<dbReference type="GO" id="GO:0005886">
    <property type="term" value="C:plasma membrane"/>
    <property type="evidence" value="ECO:0007669"/>
    <property type="project" value="TreeGrafter"/>
</dbReference>
<dbReference type="PROSITE" id="PS00211">
    <property type="entry name" value="ABC_TRANSPORTER_1"/>
    <property type="match status" value="1"/>
</dbReference>
<keyword evidence="2" id="KW-0813">Transport</keyword>
<keyword evidence="3" id="KW-0547">Nucleotide-binding</keyword>
<organism evidence="6 7">
    <name type="scientific">Rubellimicrobium rubrum</name>
    <dbReference type="NCBI Taxonomy" id="2585369"/>
    <lineage>
        <taxon>Bacteria</taxon>
        <taxon>Pseudomonadati</taxon>
        <taxon>Pseudomonadota</taxon>
        <taxon>Alphaproteobacteria</taxon>
        <taxon>Rhodobacterales</taxon>
        <taxon>Roseobacteraceae</taxon>
        <taxon>Rubellimicrobium</taxon>
    </lineage>
</organism>
<keyword evidence="7" id="KW-1185">Reference proteome</keyword>
<comment type="caution">
    <text evidence="6">The sequence shown here is derived from an EMBL/GenBank/DDBJ whole genome shotgun (WGS) entry which is preliminary data.</text>
</comment>
<keyword evidence="4 6" id="KW-0067">ATP-binding</keyword>
<dbReference type="SMART" id="SM00382">
    <property type="entry name" value="AAA"/>
    <property type="match status" value="1"/>
</dbReference>
<evidence type="ECO:0000256" key="4">
    <source>
        <dbReference type="ARBA" id="ARBA00022840"/>
    </source>
</evidence>
<dbReference type="Proteomes" id="UP000305887">
    <property type="component" value="Unassembled WGS sequence"/>
</dbReference>
<dbReference type="InterPro" id="IPR015854">
    <property type="entry name" value="ABC_transpr_LolD-like"/>
</dbReference>
<evidence type="ECO:0000313" key="7">
    <source>
        <dbReference type="Proteomes" id="UP000305887"/>
    </source>
</evidence>
<evidence type="ECO:0000256" key="3">
    <source>
        <dbReference type="ARBA" id="ARBA00022741"/>
    </source>
</evidence>
<dbReference type="CDD" id="cd03255">
    <property type="entry name" value="ABC_MJ0796_LolCDE_FtsE"/>
    <property type="match status" value="1"/>
</dbReference>
<dbReference type="EMBL" id="VDFU01000028">
    <property type="protein sequence ID" value="TNC47229.1"/>
    <property type="molecule type" value="Genomic_DNA"/>
</dbReference>
<evidence type="ECO:0000259" key="5">
    <source>
        <dbReference type="PROSITE" id="PS50893"/>
    </source>
</evidence>
<dbReference type="RefSeq" id="WP_139078305.1">
    <property type="nucleotide sequence ID" value="NZ_VDFU01000028.1"/>
</dbReference>
<dbReference type="SUPFAM" id="SSF52540">
    <property type="entry name" value="P-loop containing nucleoside triphosphate hydrolases"/>
    <property type="match status" value="1"/>
</dbReference>
<dbReference type="Gene3D" id="3.40.50.300">
    <property type="entry name" value="P-loop containing nucleotide triphosphate hydrolases"/>
    <property type="match status" value="1"/>
</dbReference>
<gene>
    <name evidence="6" type="ORF">FHG66_17340</name>
</gene>
<dbReference type="OrthoDB" id="9802264at2"/>
<protein>
    <submittedName>
        <fullName evidence="6">ABC transporter ATP-binding protein</fullName>
    </submittedName>
</protein>
<dbReference type="InterPro" id="IPR003593">
    <property type="entry name" value="AAA+_ATPase"/>
</dbReference>